<feature type="non-terminal residue" evidence="1">
    <location>
        <position position="25"/>
    </location>
</feature>
<dbReference type="EMBL" id="FTOA01000020">
    <property type="protein sequence ID" value="SIT21079.1"/>
    <property type="molecule type" value="Genomic_DNA"/>
</dbReference>
<evidence type="ECO:0000313" key="1">
    <source>
        <dbReference type="EMBL" id="SIT21079.1"/>
    </source>
</evidence>
<reference evidence="1 2" key="1">
    <citation type="submission" date="2017-01" db="EMBL/GenBank/DDBJ databases">
        <authorList>
            <person name="Mah S.A."/>
            <person name="Swanson W.J."/>
            <person name="Moy G.W."/>
            <person name="Vacquier V.D."/>
        </authorList>
    </citation>
    <scope>NUCLEOTIDE SEQUENCE [LARGE SCALE GENOMIC DNA]</scope>
    <source>
        <strain evidence="1 2">DSM 11589</strain>
    </source>
</reference>
<proteinExistence type="predicted"/>
<protein>
    <submittedName>
        <fullName evidence="1">Flagellin</fullName>
    </submittedName>
</protein>
<keyword evidence="1" id="KW-0282">Flagellum</keyword>
<dbReference type="Proteomes" id="UP000185678">
    <property type="component" value="Unassembled WGS sequence"/>
</dbReference>
<keyword evidence="2" id="KW-1185">Reference proteome</keyword>
<evidence type="ECO:0000313" key="2">
    <source>
        <dbReference type="Proteomes" id="UP000185678"/>
    </source>
</evidence>
<keyword evidence="1" id="KW-0966">Cell projection</keyword>
<organism evidence="1 2">
    <name type="scientific">Insolitispirillum peregrinum</name>
    <dbReference type="NCBI Taxonomy" id="80876"/>
    <lineage>
        <taxon>Bacteria</taxon>
        <taxon>Pseudomonadati</taxon>
        <taxon>Pseudomonadota</taxon>
        <taxon>Alphaproteobacteria</taxon>
        <taxon>Rhodospirillales</taxon>
        <taxon>Novispirillaceae</taxon>
        <taxon>Insolitispirillum</taxon>
    </lineage>
</organism>
<dbReference type="AlphaFoldDB" id="A0A1N7QE93"/>
<sequence>MPVISTNTAANSALRFLNANSSEQS</sequence>
<accession>A0A1N7QE93</accession>
<name>A0A1N7QE93_9PROT</name>
<gene>
    <name evidence="1" type="ORF">SAMN05421779_1203</name>
</gene>
<keyword evidence="1" id="KW-0969">Cilium</keyword>